<feature type="compositionally biased region" description="Low complexity" evidence="1">
    <location>
        <begin position="360"/>
        <end position="380"/>
    </location>
</feature>
<dbReference type="EMBL" id="CP014924">
    <property type="protein sequence ID" value="ANZ66478.1"/>
    <property type="molecule type" value="Genomic_DNA"/>
</dbReference>
<dbReference type="AlphaFoldDB" id="A0A1B2IWU8"/>
<dbReference type="Pfam" id="PF19087">
    <property type="entry name" value="DUF5776"/>
    <property type="match status" value="1"/>
</dbReference>
<dbReference type="STRING" id="240427.AYR62_13590"/>
<dbReference type="InterPro" id="IPR044081">
    <property type="entry name" value="DUF5776"/>
</dbReference>
<name>A0A1B2IWU8_9LACO</name>
<organism evidence="3 4">
    <name type="scientific">Secundilactobacillus paracollinoides</name>
    <dbReference type="NCBI Taxonomy" id="240427"/>
    <lineage>
        <taxon>Bacteria</taxon>
        <taxon>Bacillati</taxon>
        <taxon>Bacillota</taxon>
        <taxon>Bacilli</taxon>
        <taxon>Lactobacillales</taxon>
        <taxon>Lactobacillaceae</taxon>
        <taxon>Secundilactobacillus</taxon>
    </lineage>
</organism>
<keyword evidence="4" id="KW-1185">Reference proteome</keyword>
<evidence type="ECO:0000313" key="4">
    <source>
        <dbReference type="Proteomes" id="UP000093267"/>
    </source>
</evidence>
<gene>
    <name evidence="3" type="ORF">AYR63_04570</name>
</gene>
<feature type="region of interest" description="Disordered" evidence="1">
    <location>
        <begin position="345"/>
        <end position="385"/>
    </location>
</feature>
<dbReference type="OrthoDB" id="2330063at2"/>
<evidence type="ECO:0000313" key="3">
    <source>
        <dbReference type="EMBL" id="ANZ66478.1"/>
    </source>
</evidence>
<dbReference type="Proteomes" id="UP000093267">
    <property type="component" value="Chromosome"/>
</dbReference>
<evidence type="ECO:0000256" key="1">
    <source>
        <dbReference type="SAM" id="MobiDB-lite"/>
    </source>
</evidence>
<sequence length="543" mass="58125">MGTNTMTRHRSKLKTGLVIGLAAITFGFSLNGIGGSVKADSTDAATQVNFVNSGSNDKDPQTGGLTWKGFFEDPTDTSDVSLVGQNVLQGNTKNRSAVNVNGGEKNLTYVVQITNTTDQTLSGRYFTSFCDKDITGYNGAKLRYGSTIGSVQSIDHYMTANDAVSNVSAQYGLTTDGGIDYGHQLSDFSAADQANIVRLQLDFTIKAGATATFNLPVVASKGDNSIKANQVATAPDSDFTIIFGAMYSYKEGTFTGVPTTGDMNHNLLLTTYDITAITTTKDTATVQNGDTVNAATFGADPTDAKIGKVTDANGNTVTNPTAQPGTYTVELTRDGYLPKTVTLTVTQRPSDNNGNGGSSTGTNNGSGNSSTGSDVDTSTSPNTVIDGQTVAKKGRAIYALKGLYMYNKTTFTKSARTYHYAKQIRTKRPIFIVDGYTKSSNGALRYRVHDYYHKSRKGYITAKSGYTALAYYFSVPKSKAVRVITSTGINSYGNSSLSGKKLTHYKKGTVLKVKKVVKYKLASRFQLTNGRYISGNKTYVIMK</sequence>
<reference evidence="3 4" key="1">
    <citation type="submission" date="2016-03" db="EMBL/GenBank/DDBJ databases">
        <title>Pediococcus and Lactobacillus from brewery environment - whole genome sequencing and assembly.</title>
        <authorList>
            <person name="Behr J."/>
            <person name="Geissler A.J."/>
            <person name="Vogel R.F."/>
        </authorList>
    </citation>
    <scope>NUCLEOTIDE SEQUENCE [LARGE SCALE GENOMIC DNA]</scope>
    <source>
        <strain evidence="3 4">TMW 1.1995</strain>
    </source>
</reference>
<dbReference type="RefSeq" id="WP_083215477.1">
    <property type="nucleotide sequence ID" value="NZ_CP014924.1"/>
</dbReference>
<accession>A0A1B2IWU8</accession>
<feature type="domain" description="DUF5776" evidence="2">
    <location>
        <begin position="471"/>
        <end position="540"/>
    </location>
</feature>
<protein>
    <recommendedName>
        <fullName evidence="2">DUF5776 domain-containing protein</fullName>
    </recommendedName>
</protein>
<evidence type="ECO:0000259" key="2">
    <source>
        <dbReference type="Pfam" id="PF19087"/>
    </source>
</evidence>
<proteinExistence type="predicted"/>